<keyword evidence="5" id="KW-1185">Reference proteome</keyword>
<accession>A0ABY9VAS5</accession>
<protein>
    <submittedName>
        <fullName evidence="4">Spore coat protein</fullName>
    </submittedName>
</protein>
<dbReference type="Proteomes" id="UP001303324">
    <property type="component" value="Chromosome"/>
</dbReference>
<evidence type="ECO:0000313" key="4">
    <source>
        <dbReference type="EMBL" id="WNF20880.1"/>
    </source>
</evidence>
<evidence type="ECO:0000256" key="2">
    <source>
        <dbReference type="ARBA" id="ARBA00024325"/>
    </source>
</evidence>
<keyword evidence="1" id="KW-0749">Sporulation</keyword>
<keyword evidence="4" id="KW-0167">Capsid protein</keyword>
<sequence length="98" mass="10893">MTNILHNLAGMAGMTDQVIATDYLISIKSGIRNLSFAITETATPELRDAFREQLRAAVEAHENITEFMIEKGFYHPHSMGEQIRVDLDTADTALNLAD</sequence>
<evidence type="ECO:0000256" key="3">
    <source>
        <dbReference type="ARBA" id="ARBA00024344"/>
    </source>
</evidence>
<evidence type="ECO:0000313" key="5">
    <source>
        <dbReference type="Proteomes" id="UP001303324"/>
    </source>
</evidence>
<comment type="similarity">
    <text evidence="3">Belongs to the CotF family.</text>
</comment>
<dbReference type="InterPro" id="IPR012851">
    <property type="entry name" value="Spore_coat_CotF-like"/>
</dbReference>
<reference evidence="4 5" key="1">
    <citation type="submission" date="2023-09" db="EMBL/GenBank/DDBJ databases">
        <title>Microbial mechanism of fulvic acid promoting antimony reduction mineralization in rice fields.</title>
        <authorList>
            <person name="Chen G."/>
            <person name="Lan J."/>
        </authorList>
    </citation>
    <scope>NUCLEOTIDE SEQUENCE [LARGE SCALE GENOMIC DNA]</scope>
    <source>
        <strain evidence="4 5">PS1</strain>
    </source>
</reference>
<evidence type="ECO:0000256" key="1">
    <source>
        <dbReference type="ARBA" id="ARBA00022969"/>
    </source>
</evidence>
<dbReference type="PANTHER" id="PTHR39183:SF1">
    <property type="entry name" value="SPORE COAT PROTEIN F-LIKE PROTEIN YHCQ"/>
    <property type="match status" value="1"/>
</dbReference>
<dbReference type="Pfam" id="PF07875">
    <property type="entry name" value="Coat_F"/>
    <property type="match status" value="1"/>
</dbReference>
<gene>
    <name evidence="4" type="ORF">RH061_11740</name>
</gene>
<comment type="subcellular location">
    <subcellularLocation>
        <location evidence="2">Spore coat</location>
    </subcellularLocation>
</comment>
<dbReference type="RefSeq" id="WP_311070404.1">
    <property type="nucleotide sequence ID" value="NZ_CP134494.1"/>
</dbReference>
<proteinExistence type="inferred from homology"/>
<dbReference type="EMBL" id="CP134494">
    <property type="protein sequence ID" value="WNF20880.1"/>
    <property type="molecule type" value="Genomic_DNA"/>
</dbReference>
<dbReference type="InterPro" id="IPR012347">
    <property type="entry name" value="Ferritin-like"/>
</dbReference>
<name>A0ABY9VAS5_9BACI</name>
<dbReference type="PANTHER" id="PTHR39183">
    <property type="entry name" value="SPORE COAT PROTEIN F-LIKE PROTEIN YHCQ"/>
    <property type="match status" value="1"/>
</dbReference>
<keyword evidence="4" id="KW-0946">Virion</keyword>
<dbReference type="Gene3D" id="1.20.1260.10">
    <property type="match status" value="1"/>
</dbReference>
<organism evidence="4 5">
    <name type="scientific">Mesobacillus jeotgali</name>
    <dbReference type="NCBI Taxonomy" id="129985"/>
    <lineage>
        <taxon>Bacteria</taxon>
        <taxon>Bacillati</taxon>
        <taxon>Bacillota</taxon>
        <taxon>Bacilli</taxon>
        <taxon>Bacillales</taxon>
        <taxon>Bacillaceae</taxon>
        <taxon>Mesobacillus</taxon>
    </lineage>
</organism>